<dbReference type="InterPro" id="IPR017441">
    <property type="entry name" value="Protein_kinase_ATP_BS"/>
</dbReference>
<dbReference type="GO" id="GO:0016020">
    <property type="term" value="C:membrane"/>
    <property type="evidence" value="ECO:0007669"/>
    <property type="project" value="UniProtKB-SubCell"/>
</dbReference>
<dbReference type="PANTHER" id="PTHR43289:SF6">
    <property type="entry name" value="SERINE_THREONINE-PROTEIN KINASE NEKL-3"/>
    <property type="match status" value="1"/>
</dbReference>
<dbReference type="SUPFAM" id="SSF55073">
    <property type="entry name" value="Nucleotide cyclase"/>
    <property type="match status" value="1"/>
</dbReference>
<evidence type="ECO:0000256" key="3">
    <source>
        <dbReference type="ARBA" id="ARBA00022741"/>
    </source>
</evidence>
<dbReference type="GO" id="GO:0009190">
    <property type="term" value="P:cyclic nucleotide biosynthetic process"/>
    <property type="evidence" value="ECO:0007669"/>
    <property type="project" value="InterPro"/>
</dbReference>
<dbReference type="HOGENOM" id="CLU_263310_0_0_0"/>
<dbReference type="PANTHER" id="PTHR43289">
    <property type="entry name" value="MITOGEN-ACTIVATED PROTEIN KINASE KINASE KINASE 20-RELATED"/>
    <property type="match status" value="1"/>
</dbReference>
<dbReference type="CDD" id="cd14014">
    <property type="entry name" value="STKc_PknB_like"/>
    <property type="match status" value="1"/>
</dbReference>
<dbReference type="AlphaFoldDB" id="D2R6W7"/>
<gene>
    <name evidence="9" type="ordered locus">Psta_4528</name>
</gene>
<dbReference type="InterPro" id="IPR008271">
    <property type="entry name" value="Ser/Thr_kinase_AS"/>
</dbReference>
<evidence type="ECO:0000256" key="5">
    <source>
        <dbReference type="ARBA" id="ARBA00022840"/>
    </source>
</evidence>
<dbReference type="PROSITE" id="PS00107">
    <property type="entry name" value="PROTEIN_KINASE_ATP"/>
    <property type="match status" value="1"/>
</dbReference>
<dbReference type="SUPFAM" id="SSF56112">
    <property type="entry name" value="Protein kinase-like (PK-like)"/>
    <property type="match status" value="2"/>
</dbReference>
<dbReference type="GO" id="GO:0035556">
    <property type="term" value="P:intracellular signal transduction"/>
    <property type="evidence" value="ECO:0007669"/>
    <property type="project" value="InterPro"/>
</dbReference>
<comment type="subcellular location">
    <subcellularLocation>
        <location evidence="1">Membrane</location>
        <topology evidence="1">Single-pass membrane protein</topology>
    </subcellularLocation>
</comment>
<evidence type="ECO:0000313" key="10">
    <source>
        <dbReference type="Proteomes" id="UP000001887"/>
    </source>
</evidence>
<dbReference type="CDD" id="cd07812">
    <property type="entry name" value="SRPBCC"/>
    <property type="match status" value="1"/>
</dbReference>
<dbReference type="InterPro" id="IPR000719">
    <property type="entry name" value="Prot_kinase_dom"/>
</dbReference>
<reference evidence="9 10" key="1">
    <citation type="journal article" date="2009" name="Stand. Genomic Sci.">
        <title>Complete genome sequence of Pirellula staleyi type strain (ATCC 27377).</title>
        <authorList>
            <person name="Clum A."/>
            <person name="Tindall B.J."/>
            <person name="Sikorski J."/>
            <person name="Ivanova N."/>
            <person name="Mavrommatis K."/>
            <person name="Lucas S."/>
            <person name="Glavina del Rio T."/>
            <person name="Nolan M."/>
            <person name="Chen F."/>
            <person name="Tice H."/>
            <person name="Pitluck S."/>
            <person name="Cheng J.F."/>
            <person name="Chertkov O."/>
            <person name="Brettin T."/>
            <person name="Han C."/>
            <person name="Detter J.C."/>
            <person name="Kuske C."/>
            <person name="Bruce D."/>
            <person name="Goodwin L."/>
            <person name="Ovchinikova G."/>
            <person name="Pati A."/>
            <person name="Mikhailova N."/>
            <person name="Chen A."/>
            <person name="Palaniappan K."/>
            <person name="Land M."/>
            <person name="Hauser L."/>
            <person name="Chang Y.J."/>
            <person name="Jeffries C.D."/>
            <person name="Chain P."/>
            <person name="Rohde M."/>
            <person name="Goker M."/>
            <person name="Bristow J."/>
            <person name="Eisen J.A."/>
            <person name="Markowitz V."/>
            <person name="Hugenholtz P."/>
            <person name="Kyrpides N.C."/>
            <person name="Klenk H.P."/>
            <person name="Lapidus A."/>
        </authorList>
    </citation>
    <scope>NUCLEOTIDE SEQUENCE [LARGE SCALE GENOMIC DNA]</scope>
    <source>
        <strain evidence="10">ATCC 27377 / DSM 6068 / ICPB 4128</strain>
    </source>
</reference>
<sequence length="1278" mass="140001">MSLIARGSTSSGLYPTSAEGPIVGRYHILGCLSTTADGVAYHAIDVADSMPVELRVLTSHREDSARRRELFARYRLLSLASSPSIRPLLACEEHAVPPLLAIAFPRATPLTEYDATTQTFDARLRLARSLVAALLQAHRVGLVHGGIQPSAIQVTQQGYASLDFTGWGLTLEEQQSADAARDLTATIAIVRWLLDSDLSVLPQLAEYLTDFERSHAPSEFAVVELLAALDGNAIPTAETDFSKTGEVSIELFAPPDGMHPARELAPDKTAEVPIAPMAGSGAESLLANLPDATHHQPVFGNAAAGDGGLLNAGETYVIDTWSSQAPVASRHRTAEITVGTTLGRYQIESRLGEGGMGVVYKAIDQSSGQVVALKVLHPTLVGRGNSLKRFRKEARMLAAVNNPLVTNLYEANEDQGLHFLAMEFIDGIDLKKVLGRLNRLPESLALKVVADVARALADAHEKGIVHRDIKPENILVLDGEALLAEDLAATSDPTQTLVLEPTQFPERLKIKLSDFGIARQVNQSESLAATQAGAILGTPYYMAPEQCQGKGEIVPPTDIYALGCTLFELLAGRPPFLAEDAMKIASMHCFEAPPALRKINPEVSEQTQRLVERCLAKKPADRFADAAHFLTELDQLRGSESRNFQLHPVLPRHDPGQLFRADFSWDLQSTAAELWPLVSNTERLNRAMGLPSVVYRTEHDPERGTRKFGSFRLAGMTISWEEHPFEWVEGRRMGILREFTQGPFKWFLSTVELTPLPEGGTRLDHRIRIEPRNFIGWAVANMEVKWKGQGNLDRVYRRIDQTLLDRPSGRDLADPFESPQPLSRTSLKRLEDRAQLLIARGVRREVADLLEKFLREASAQEVAKIRPLTLANRLDLDPSELTEALLHAAAEGLVTLHWDVLCPTCRVPSDACDTLREIEKHNRCEACNLNFELDLASSVELVFRVHPEIRAADTGMYCIGGPEHSPHVAAQVRLEAGERMELQLALEEGEYLIRTPQMRQQVKLRVRAVGPGRSAVEFSPTMDDRRELQLRAVNQLLELSNASAATIVVRVERTIARGDVVTAAQASSLALFRELFPQEMLAPGQLMSVQTITILAAAIDNLDELFATLGDAGTFGVIERHYQLLDQAARRHRGTIVKFAPDAVIASFADPAGALRAAIDTLGTLRHEASQRAEELGKPPIPTRLKIALHRGPALVTTLQGRLDYFGTTERSAAILAQRAAAGDLLVTDALSGDAALADVVAEHQLEVELTSPGVKLDRISIVERLQLPSNSSLEQDR</sequence>
<name>D2R6W7_PIRSD</name>
<dbReference type="InterPro" id="IPR001054">
    <property type="entry name" value="A/G_cyclase"/>
</dbReference>
<evidence type="ECO:0000313" key="9">
    <source>
        <dbReference type="EMBL" id="ADB19170.1"/>
    </source>
</evidence>
<dbReference type="PROSITE" id="PS50011">
    <property type="entry name" value="PROTEIN_KINASE_DOM"/>
    <property type="match status" value="1"/>
</dbReference>
<keyword evidence="2" id="KW-0808">Transferase</keyword>
<dbReference type="eggNOG" id="COG0515">
    <property type="taxonomic scope" value="Bacteria"/>
</dbReference>
<dbReference type="SMART" id="SM00220">
    <property type="entry name" value="S_TKc"/>
    <property type="match status" value="1"/>
</dbReference>
<dbReference type="Pfam" id="PF00069">
    <property type="entry name" value="Pkinase"/>
    <property type="match status" value="1"/>
</dbReference>
<dbReference type="Proteomes" id="UP000001887">
    <property type="component" value="Chromosome"/>
</dbReference>
<dbReference type="Gene3D" id="3.30.200.20">
    <property type="entry name" value="Phosphorylase Kinase, domain 1"/>
    <property type="match status" value="1"/>
</dbReference>
<dbReference type="PROSITE" id="PS00108">
    <property type="entry name" value="PROTEIN_KINASE_ST"/>
    <property type="match status" value="1"/>
</dbReference>
<dbReference type="SUPFAM" id="SSF55961">
    <property type="entry name" value="Bet v1-like"/>
    <property type="match status" value="1"/>
</dbReference>
<dbReference type="GO" id="GO:0004016">
    <property type="term" value="F:adenylate cyclase activity"/>
    <property type="evidence" value="ECO:0007669"/>
    <property type="project" value="UniProtKB-ARBA"/>
</dbReference>
<dbReference type="Pfam" id="PF19363">
    <property type="entry name" value="DUF5939"/>
    <property type="match status" value="1"/>
</dbReference>
<dbReference type="STRING" id="530564.Psta_4528"/>
<proteinExistence type="predicted"/>
<evidence type="ECO:0000259" key="7">
    <source>
        <dbReference type="PROSITE" id="PS50011"/>
    </source>
</evidence>
<dbReference type="InterPro" id="IPR045983">
    <property type="entry name" value="GUC-dom-containing_N"/>
</dbReference>
<dbReference type="GO" id="GO:0004674">
    <property type="term" value="F:protein serine/threonine kinase activity"/>
    <property type="evidence" value="ECO:0007669"/>
    <property type="project" value="UniProtKB-KW"/>
</dbReference>
<keyword evidence="3 6" id="KW-0547">Nucleotide-binding</keyword>
<dbReference type="InterPro" id="IPR029787">
    <property type="entry name" value="Nucleotide_cyclase"/>
</dbReference>
<dbReference type="Gene3D" id="1.10.510.10">
    <property type="entry name" value="Transferase(Phosphotransferase) domain 1"/>
    <property type="match status" value="2"/>
</dbReference>
<dbReference type="Gene3D" id="3.30.530.20">
    <property type="match status" value="1"/>
</dbReference>
<evidence type="ECO:0000256" key="4">
    <source>
        <dbReference type="ARBA" id="ARBA00022777"/>
    </source>
</evidence>
<dbReference type="OrthoDB" id="6111975at2"/>
<dbReference type="Gene3D" id="3.30.70.1230">
    <property type="entry name" value="Nucleotide cyclase"/>
    <property type="match status" value="1"/>
</dbReference>
<keyword evidence="10" id="KW-1185">Reference proteome</keyword>
<feature type="domain" description="Guanylate cyclase" evidence="8">
    <location>
        <begin position="1093"/>
        <end position="1217"/>
    </location>
</feature>
<evidence type="ECO:0000256" key="1">
    <source>
        <dbReference type="ARBA" id="ARBA00004167"/>
    </source>
</evidence>
<dbReference type="EMBL" id="CP001848">
    <property type="protein sequence ID" value="ADB19170.1"/>
    <property type="molecule type" value="Genomic_DNA"/>
</dbReference>
<dbReference type="eggNOG" id="COG2114">
    <property type="taxonomic scope" value="Bacteria"/>
</dbReference>
<dbReference type="KEGG" id="psl:Psta_4528"/>
<evidence type="ECO:0000259" key="8">
    <source>
        <dbReference type="PROSITE" id="PS50125"/>
    </source>
</evidence>
<protein>
    <submittedName>
        <fullName evidence="9">Serine/threonine protein kinase</fullName>
    </submittedName>
</protein>
<feature type="domain" description="Protein kinase" evidence="7">
    <location>
        <begin position="345"/>
        <end position="650"/>
    </location>
</feature>
<keyword evidence="4 9" id="KW-0418">Kinase</keyword>
<dbReference type="InterPro" id="IPR023393">
    <property type="entry name" value="START-like_dom_sf"/>
</dbReference>
<dbReference type="PROSITE" id="PS50125">
    <property type="entry name" value="GUANYLATE_CYCLASE_2"/>
    <property type="match status" value="1"/>
</dbReference>
<accession>D2R6W7</accession>
<dbReference type="InterPro" id="IPR011009">
    <property type="entry name" value="Kinase-like_dom_sf"/>
</dbReference>
<keyword evidence="9" id="KW-0723">Serine/threonine-protein kinase</keyword>
<evidence type="ECO:0000256" key="2">
    <source>
        <dbReference type="ARBA" id="ARBA00022679"/>
    </source>
</evidence>
<feature type="binding site" evidence="6">
    <location>
        <position position="374"/>
    </location>
    <ligand>
        <name>ATP</name>
        <dbReference type="ChEBI" id="CHEBI:30616"/>
    </ligand>
</feature>
<organism evidence="9 10">
    <name type="scientific">Pirellula staleyi (strain ATCC 27377 / DSM 6068 / ICPB 4128)</name>
    <name type="common">Pirella staleyi</name>
    <dbReference type="NCBI Taxonomy" id="530564"/>
    <lineage>
        <taxon>Bacteria</taxon>
        <taxon>Pseudomonadati</taxon>
        <taxon>Planctomycetota</taxon>
        <taxon>Planctomycetia</taxon>
        <taxon>Pirellulales</taxon>
        <taxon>Pirellulaceae</taxon>
        <taxon>Pirellula</taxon>
    </lineage>
</organism>
<evidence type="ECO:0000256" key="6">
    <source>
        <dbReference type="PROSITE-ProRule" id="PRU10141"/>
    </source>
</evidence>
<keyword evidence="5 6" id="KW-0067">ATP-binding</keyword>
<dbReference type="GO" id="GO:0005524">
    <property type="term" value="F:ATP binding"/>
    <property type="evidence" value="ECO:0007669"/>
    <property type="project" value="UniProtKB-UniRule"/>
</dbReference>